<dbReference type="KEGG" id="laj:A0128_17980"/>
<dbReference type="EMBL" id="CP015217">
    <property type="protein sequence ID" value="AOP35563.1"/>
    <property type="molecule type" value="Genomic_DNA"/>
</dbReference>
<evidence type="ECO:0000313" key="2">
    <source>
        <dbReference type="Proteomes" id="UP000094197"/>
    </source>
</evidence>
<reference evidence="1 2" key="1">
    <citation type="submission" date="2016-04" db="EMBL/GenBank/DDBJ databases">
        <title>Complete genome seqeunce of Leptospira alstonii serovar Room22.</title>
        <authorList>
            <person name="Nally J.E."/>
            <person name="Bayles D.O."/>
            <person name="Hurley D."/>
            <person name="Fanning S."/>
            <person name="McMahon B.J."/>
            <person name="Arent Z."/>
        </authorList>
    </citation>
    <scope>NUCLEOTIDE SEQUENCE [LARGE SCALE GENOMIC DNA]</scope>
    <source>
        <strain evidence="1 2">GWTS #1</strain>
    </source>
</reference>
<proteinExistence type="predicted"/>
<protein>
    <submittedName>
        <fullName evidence="1">Uncharacterized protein</fullName>
    </submittedName>
</protein>
<keyword evidence="2" id="KW-1185">Reference proteome</keyword>
<accession>A0A1D7V147</accession>
<evidence type="ECO:0000313" key="1">
    <source>
        <dbReference type="EMBL" id="AOP35563.1"/>
    </source>
</evidence>
<name>A0A1D7V147_9LEPT</name>
<dbReference type="Proteomes" id="UP000094197">
    <property type="component" value="Chromosome 1"/>
</dbReference>
<gene>
    <name evidence="1" type="ORF">A0128_17980</name>
</gene>
<sequence>MYSSINLGKDNTGLTYLDSFRFRTDGREVILFWLEKNQKNENRLKLFLLKESDFIKVNPFKK</sequence>
<dbReference type="AlphaFoldDB" id="A0A1D7V147"/>
<organism evidence="1 2">
    <name type="scientific">Leptospira tipperaryensis</name>
    <dbReference type="NCBI Taxonomy" id="2564040"/>
    <lineage>
        <taxon>Bacteria</taxon>
        <taxon>Pseudomonadati</taxon>
        <taxon>Spirochaetota</taxon>
        <taxon>Spirochaetia</taxon>
        <taxon>Leptospirales</taxon>
        <taxon>Leptospiraceae</taxon>
        <taxon>Leptospira</taxon>
    </lineage>
</organism>